<comment type="caution">
    <text evidence="1">The sequence shown here is derived from an EMBL/GenBank/DDBJ whole genome shotgun (WGS) entry which is preliminary data.</text>
</comment>
<evidence type="ECO:0000313" key="1">
    <source>
        <dbReference type="EMBL" id="THD18352.1"/>
    </source>
</evidence>
<dbReference type="EMBL" id="JXXN02014897">
    <property type="protein sequence ID" value="THD18352.1"/>
    <property type="molecule type" value="Genomic_DNA"/>
</dbReference>
<dbReference type="Proteomes" id="UP000230066">
    <property type="component" value="Unassembled WGS sequence"/>
</dbReference>
<proteinExistence type="predicted"/>
<name>A0A4E0RN94_FASHE</name>
<evidence type="ECO:0008006" key="3">
    <source>
        <dbReference type="Google" id="ProtNLM"/>
    </source>
</evidence>
<protein>
    <recommendedName>
        <fullName evidence="3">Reverse transcriptase domain-containing protein</fullName>
    </recommendedName>
</protein>
<dbReference type="AlphaFoldDB" id="A0A4E0RN94"/>
<accession>A0A4E0RN94</accession>
<gene>
    <name evidence="1" type="ORF">D915_008148</name>
</gene>
<sequence>MDMTGSAHGIDRLTPEALLRYPPSVFTAYITVLLPLAKIPRRLNIARITFVPKSDGLTSPSDYSSISFSPVLLLSLHKVLQHLWTSLFPVEGLHFAFLKRDGAFKAIALLRTLP</sequence>
<reference evidence="1" key="1">
    <citation type="submission" date="2019-03" db="EMBL/GenBank/DDBJ databases">
        <title>Improved annotation for the trematode Fasciola hepatica.</title>
        <authorList>
            <person name="Choi Y.-J."/>
            <person name="Martin J."/>
            <person name="Mitreva M."/>
        </authorList>
    </citation>
    <scope>NUCLEOTIDE SEQUENCE [LARGE SCALE GENOMIC DNA]</scope>
</reference>
<keyword evidence="2" id="KW-1185">Reference proteome</keyword>
<evidence type="ECO:0000313" key="2">
    <source>
        <dbReference type="Proteomes" id="UP000230066"/>
    </source>
</evidence>
<organism evidence="1 2">
    <name type="scientific">Fasciola hepatica</name>
    <name type="common">Liver fluke</name>
    <dbReference type="NCBI Taxonomy" id="6192"/>
    <lineage>
        <taxon>Eukaryota</taxon>
        <taxon>Metazoa</taxon>
        <taxon>Spiralia</taxon>
        <taxon>Lophotrochozoa</taxon>
        <taxon>Platyhelminthes</taxon>
        <taxon>Trematoda</taxon>
        <taxon>Digenea</taxon>
        <taxon>Plagiorchiida</taxon>
        <taxon>Echinostomata</taxon>
        <taxon>Echinostomatoidea</taxon>
        <taxon>Fasciolidae</taxon>
        <taxon>Fasciola</taxon>
    </lineage>
</organism>